<dbReference type="GO" id="GO:0008270">
    <property type="term" value="F:zinc ion binding"/>
    <property type="evidence" value="ECO:0007669"/>
    <property type="project" value="InterPro"/>
</dbReference>
<dbReference type="Pfam" id="PF08267">
    <property type="entry name" value="Meth_synt_1"/>
    <property type="match status" value="1"/>
</dbReference>
<dbReference type="CDD" id="cd03312">
    <property type="entry name" value="CIMS_N_terminal_like"/>
    <property type="match status" value="1"/>
</dbReference>
<name>A0A2W5FEK9_9SPHI</name>
<keyword evidence="5" id="KW-0808">Transferase</keyword>
<evidence type="ECO:0000256" key="1">
    <source>
        <dbReference type="ARBA" id="ARBA00001947"/>
    </source>
</evidence>
<evidence type="ECO:0000256" key="7">
    <source>
        <dbReference type="ARBA" id="ARBA00022833"/>
    </source>
</evidence>
<evidence type="ECO:0000256" key="8">
    <source>
        <dbReference type="ARBA" id="ARBA00023167"/>
    </source>
</evidence>
<organism evidence="11 12">
    <name type="scientific">Pseudopedobacter saltans</name>
    <dbReference type="NCBI Taxonomy" id="151895"/>
    <lineage>
        <taxon>Bacteria</taxon>
        <taxon>Pseudomonadati</taxon>
        <taxon>Bacteroidota</taxon>
        <taxon>Sphingobacteriia</taxon>
        <taxon>Sphingobacteriales</taxon>
        <taxon>Sphingobacteriaceae</taxon>
        <taxon>Pseudopedobacter</taxon>
    </lineage>
</organism>
<dbReference type="FunFam" id="3.20.20.210:FF:000003">
    <property type="entry name" value="5-methyltetrahydropteroyltriglutamate--homocysteine methyltransferase"/>
    <property type="match status" value="1"/>
</dbReference>
<feature type="domain" description="Cobalamin-independent methionine synthase MetE N-terminal" evidence="10">
    <location>
        <begin position="2"/>
        <end position="319"/>
    </location>
</feature>
<evidence type="ECO:0000256" key="9">
    <source>
        <dbReference type="ARBA" id="ARBA00029440"/>
    </source>
</evidence>
<comment type="caution">
    <text evidence="11">The sequence shown here is derived from an EMBL/GenBank/DDBJ whole genome shotgun (WGS) entry which is preliminary data.</text>
</comment>
<dbReference type="Proteomes" id="UP000249645">
    <property type="component" value="Unassembled WGS sequence"/>
</dbReference>
<comment type="pathway">
    <text evidence="9">Amino-acid biosynthesis.</text>
</comment>
<dbReference type="Gene3D" id="3.20.20.210">
    <property type="match status" value="1"/>
</dbReference>
<evidence type="ECO:0000313" key="11">
    <source>
        <dbReference type="EMBL" id="PZP52087.1"/>
    </source>
</evidence>
<dbReference type="GO" id="GO:0009086">
    <property type="term" value="P:methionine biosynthetic process"/>
    <property type="evidence" value="ECO:0007669"/>
    <property type="project" value="UniProtKB-KW"/>
</dbReference>
<dbReference type="EMBL" id="QFOI01000013">
    <property type="protein sequence ID" value="PZP52087.1"/>
    <property type="molecule type" value="Genomic_DNA"/>
</dbReference>
<dbReference type="GO" id="GO:0003871">
    <property type="term" value="F:5-methyltetrahydropteroyltriglutamate-homocysteine S-methyltransferase activity"/>
    <property type="evidence" value="ECO:0007669"/>
    <property type="project" value="InterPro"/>
</dbReference>
<evidence type="ECO:0000256" key="3">
    <source>
        <dbReference type="ARBA" id="ARBA00022603"/>
    </source>
</evidence>
<comment type="similarity">
    <text evidence="2">Belongs to the vitamin-B12 independent methionine synthase family.</text>
</comment>
<proteinExistence type="inferred from homology"/>
<keyword evidence="3" id="KW-0489">Methyltransferase</keyword>
<keyword evidence="4" id="KW-0028">Amino-acid biosynthesis</keyword>
<dbReference type="PANTHER" id="PTHR30519">
    <property type="entry name" value="5-METHYLTETRAHYDROPTEROYLTRIGLUTAMATE--HOMOCYSTEINE METHYLTRANSFERASE"/>
    <property type="match status" value="1"/>
</dbReference>
<evidence type="ECO:0000313" key="12">
    <source>
        <dbReference type="Proteomes" id="UP000249645"/>
    </source>
</evidence>
<dbReference type="AlphaFoldDB" id="A0A2W5FEK9"/>
<keyword evidence="6" id="KW-0479">Metal-binding</keyword>
<evidence type="ECO:0000256" key="6">
    <source>
        <dbReference type="ARBA" id="ARBA00022723"/>
    </source>
</evidence>
<evidence type="ECO:0000256" key="5">
    <source>
        <dbReference type="ARBA" id="ARBA00022679"/>
    </source>
</evidence>
<gene>
    <name evidence="11" type="ORF">DI598_01645</name>
</gene>
<keyword evidence="8" id="KW-0486">Methionine biosynthesis</keyword>
<protein>
    <recommendedName>
        <fullName evidence="10">Cobalamin-independent methionine synthase MetE N-terminal domain-containing protein</fullName>
    </recommendedName>
</protein>
<dbReference type="InterPro" id="IPR013215">
    <property type="entry name" value="Cbl-indep_Met_Synth_N"/>
</dbReference>
<reference evidence="11 12" key="1">
    <citation type="submission" date="2017-11" db="EMBL/GenBank/DDBJ databases">
        <title>Infants hospitalized years apart are colonized by the same room-sourced microbial strains.</title>
        <authorList>
            <person name="Brooks B."/>
            <person name="Olm M.R."/>
            <person name="Firek B.A."/>
            <person name="Baker R."/>
            <person name="Thomas B.C."/>
            <person name="Morowitz M.J."/>
            <person name="Banfield J.F."/>
        </authorList>
    </citation>
    <scope>NUCLEOTIDE SEQUENCE [LARGE SCALE GENOMIC DNA]</scope>
    <source>
        <strain evidence="11">S2_009_000_R2_76</strain>
    </source>
</reference>
<keyword evidence="7" id="KW-0862">Zinc</keyword>
<dbReference type="InterPro" id="IPR038071">
    <property type="entry name" value="UROD/MetE-like_sf"/>
</dbReference>
<sequence length="436" mass="50507">MKTHNLGYPRIGNNRELKKAEEAYWTGKSEVTELLQVAKEIRLKNWNIQKDVGIQFIPVNDFSFYDQMLDMSLMVGAIPRRFHDLMQKQQLRDIDLLFAMARGYQKNGFDIKAMEMTKWFDTNYHYIVPEFTANQNFVLYNSKIINEFVEAKQAGINAKPVLIGAFTYLYLGKEKNTEFSRFELIHNILEVYIEILNKLENCGAQYIQFDEPALSLNLTDAERSVIAKVYSTIRERFPNLKIILASYFECYGDNIDTVLHLPIDVLHLDLVRCENQLSDILQKNISNRDLQLSLGVVDGRNIWQNDFKKSLALIENASNSIGKDRIWIAPSCSLLHSPCDLELEKDERILKPEIKQWLAFAKQKIEEVVILAQLASGNADLNTQTKFQSNIAANELRKTSSLIHNPTVKNRVEGLTEKDDKRHNSFNIRKKLQHFR</sequence>
<evidence type="ECO:0000256" key="2">
    <source>
        <dbReference type="ARBA" id="ARBA00009553"/>
    </source>
</evidence>
<comment type="cofactor">
    <cofactor evidence="1">
        <name>Zn(2+)</name>
        <dbReference type="ChEBI" id="CHEBI:29105"/>
    </cofactor>
</comment>
<dbReference type="GO" id="GO:0032259">
    <property type="term" value="P:methylation"/>
    <property type="evidence" value="ECO:0007669"/>
    <property type="project" value="UniProtKB-KW"/>
</dbReference>
<evidence type="ECO:0000259" key="10">
    <source>
        <dbReference type="Pfam" id="PF08267"/>
    </source>
</evidence>
<accession>A0A2W5FEK9</accession>
<evidence type="ECO:0000256" key="4">
    <source>
        <dbReference type="ARBA" id="ARBA00022605"/>
    </source>
</evidence>
<dbReference type="SUPFAM" id="SSF51726">
    <property type="entry name" value="UROD/MetE-like"/>
    <property type="match status" value="1"/>
</dbReference>